<feature type="compositionally biased region" description="Low complexity" evidence="1">
    <location>
        <begin position="1"/>
        <end position="12"/>
    </location>
</feature>
<evidence type="ECO:0000256" key="1">
    <source>
        <dbReference type="SAM" id="MobiDB-lite"/>
    </source>
</evidence>
<evidence type="ECO:0000313" key="2">
    <source>
        <dbReference type="EMBL" id="KAG8087350.1"/>
    </source>
</evidence>
<proteinExistence type="predicted"/>
<accession>A0A8J5WD45</accession>
<sequence>MAITSPTCSKPTTPNPNPTKLFAAFFHGAPPPRGRGRGHALRRRRGTGAWRFPHAGSQGAASGDPSGSAFGGGAGVSARPAPGDASAIFRPCAGPGCRCTAPTGHRASPGDPHPLSAGAVTGFDLQVSVRGPSDVSSAADLCARSLPRRRHRLGRRRSHRGVLLKSSPPASHRHYCS</sequence>
<feature type="compositionally biased region" description="Basic residues" evidence="1">
    <location>
        <begin position="34"/>
        <end position="46"/>
    </location>
</feature>
<protein>
    <submittedName>
        <fullName evidence="2">Uncharacterized protein</fullName>
    </submittedName>
</protein>
<reference evidence="2" key="2">
    <citation type="submission" date="2021-02" db="EMBL/GenBank/DDBJ databases">
        <authorList>
            <person name="Kimball J.A."/>
            <person name="Haas M.W."/>
            <person name="Macchietto M."/>
            <person name="Kono T."/>
            <person name="Duquette J."/>
            <person name="Shao M."/>
        </authorList>
    </citation>
    <scope>NUCLEOTIDE SEQUENCE</scope>
    <source>
        <tissue evidence="2">Fresh leaf tissue</tissue>
    </source>
</reference>
<keyword evidence="3" id="KW-1185">Reference proteome</keyword>
<feature type="region of interest" description="Disordered" evidence="1">
    <location>
        <begin position="149"/>
        <end position="177"/>
    </location>
</feature>
<feature type="compositionally biased region" description="Basic residues" evidence="1">
    <location>
        <begin position="149"/>
        <end position="162"/>
    </location>
</feature>
<feature type="region of interest" description="Disordered" evidence="1">
    <location>
        <begin position="26"/>
        <end position="82"/>
    </location>
</feature>
<reference evidence="2" key="1">
    <citation type="journal article" date="2021" name="bioRxiv">
        <title>Whole Genome Assembly and Annotation of Northern Wild Rice, Zizania palustris L., Supports a Whole Genome Duplication in the Zizania Genus.</title>
        <authorList>
            <person name="Haas M."/>
            <person name="Kono T."/>
            <person name="Macchietto M."/>
            <person name="Millas R."/>
            <person name="McGilp L."/>
            <person name="Shao M."/>
            <person name="Duquette J."/>
            <person name="Hirsch C.N."/>
            <person name="Kimball J."/>
        </authorList>
    </citation>
    <scope>NUCLEOTIDE SEQUENCE</scope>
    <source>
        <tissue evidence="2">Fresh leaf tissue</tissue>
    </source>
</reference>
<dbReference type="EMBL" id="JAAALK010000082">
    <property type="protein sequence ID" value="KAG8087350.1"/>
    <property type="molecule type" value="Genomic_DNA"/>
</dbReference>
<organism evidence="2 3">
    <name type="scientific">Zizania palustris</name>
    <name type="common">Northern wild rice</name>
    <dbReference type="NCBI Taxonomy" id="103762"/>
    <lineage>
        <taxon>Eukaryota</taxon>
        <taxon>Viridiplantae</taxon>
        <taxon>Streptophyta</taxon>
        <taxon>Embryophyta</taxon>
        <taxon>Tracheophyta</taxon>
        <taxon>Spermatophyta</taxon>
        <taxon>Magnoliopsida</taxon>
        <taxon>Liliopsida</taxon>
        <taxon>Poales</taxon>
        <taxon>Poaceae</taxon>
        <taxon>BOP clade</taxon>
        <taxon>Oryzoideae</taxon>
        <taxon>Oryzeae</taxon>
        <taxon>Zizaniinae</taxon>
        <taxon>Zizania</taxon>
    </lineage>
</organism>
<comment type="caution">
    <text evidence="2">The sequence shown here is derived from an EMBL/GenBank/DDBJ whole genome shotgun (WGS) entry which is preliminary data.</text>
</comment>
<feature type="region of interest" description="Disordered" evidence="1">
    <location>
        <begin position="1"/>
        <end position="20"/>
    </location>
</feature>
<evidence type="ECO:0000313" key="3">
    <source>
        <dbReference type="Proteomes" id="UP000729402"/>
    </source>
</evidence>
<gene>
    <name evidence="2" type="ORF">GUJ93_ZPchr0010g7638</name>
</gene>
<dbReference type="Proteomes" id="UP000729402">
    <property type="component" value="Unassembled WGS sequence"/>
</dbReference>
<feature type="compositionally biased region" description="Low complexity" evidence="1">
    <location>
        <begin position="55"/>
        <end position="68"/>
    </location>
</feature>
<name>A0A8J5WD45_ZIZPA</name>
<dbReference type="AlphaFoldDB" id="A0A8J5WD45"/>